<proteinExistence type="predicted"/>
<dbReference type="EMBL" id="BART01028768">
    <property type="protein sequence ID" value="GAG93028.1"/>
    <property type="molecule type" value="Genomic_DNA"/>
</dbReference>
<dbReference type="AlphaFoldDB" id="X1C9G7"/>
<feature type="non-terminal residue" evidence="1">
    <location>
        <position position="1"/>
    </location>
</feature>
<accession>X1C9G7</accession>
<reference evidence="1" key="1">
    <citation type="journal article" date="2014" name="Front. Microbiol.">
        <title>High frequency of phylogenetically diverse reductive dehalogenase-homologous genes in deep subseafloor sedimentary metagenomes.</title>
        <authorList>
            <person name="Kawai M."/>
            <person name="Futagami T."/>
            <person name="Toyoda A."/>
            <person name="Takaki Y."/>
            <person name="Nishi S."/>
            <person name="Hori S."/>
            <person name="Arai W."/>
            <person name="Tsubouchi T."/>
            <person name="Morono Y."/>
            <person name="Uchiyama I."/>
            <person name="Ito T."/>
            <person name="Fujiyama A."/>
            <person name="Inagaki F."/>
            <person name="Takami H."/>
        </authorList>
    </citation>
    <scope>NUCLEOTIDE SEQUENCE</scope>
    <source>
        <strain evidence="1">Expedition CK06-06</strain>
    </source>
</reference>
<name>X1C9G7_9ZZZZ</name>
<gene>
    <name evidence="1" type="ORF">S01H4_50634</name>
</gene>
<protein>
    <submittedName>
        <fullName evidence="1">Uncharacterized protein</fullName>
    </submittedName>
</protein>
<evidence type="ECO:0000313" key="1">
    <source>
        <dbReference type="EMBL" id="GAG93028.1"/>
    </source>
</evidence>
<organism evidence="1">
    <name type="scientific">marine sediment metagenome</name>
    <dbReference type="NCBI Taxonomy" id="412755"/>
    <lineage>
        <taxon>unclassified sequences</taxon>
        <taxon>metagenomes</taxon>
        <taxon>ecological metagenomes</taxon>
    </lineage>
</organism>
<sequence length="44" mass="5316">EILVTKGDIDKSIRRITDRLDFIPKNLHGDPQFYTLQNYLRLWL</sequence>
<comment type="caution">
    <text evidence="1">The sequence shown here is derived from an EMBL/GenBank/DDBJ whole genome shotgun (WGS) entry which is preliminary data.</text>
</comment>